<evidence type="ECO:0000256" key="2">
    <source>
        <dbReference type="ARBA" id="ARBA00022801"/>
    </source>
</evidence>
<feature type="compositionally biased region" description="Low complexity" evidence="13">
    <location>
        <begin position="90"/>
        <end position="125"/>
    </location>
</feature>
<dbReference type="GO" id="GO:0030245">
    <property type="term" value="P:cellulose catabolic process"/>
    <property type="evidence" value="ECO:0007669"/>
    <property type="project" value="UniProtKB-KW"/>
</dbReference>
<dbReference type="SUPFAM" id="SSF51989">
    <property type="entry name" value="Glycosyl hydrolases family 6, cellulases"/>
    <property type="match status" value="1"/>
</dbReference>
<evidence type="ECO:0000256" key="10">
    <source>
        <dbReference type="PROSITE-ProRule" id="PRU10056"/>
    </source>
</evidence>
<dbReference type="PROSITE" id="PS00562">
    <property type="entry name" value="CBM1_1"/>
    <property type="match status" value="1"/>
</dbReference>
<evidence type="ECO:0000256" key="13">
    <source>
        <dbReference type="SAM" id="MobiDB-lite"/>
    </source>
</evidence>
<evidence type="ECO:0000256" key="5">
    <source>
        <dbReference type="ARBA" id="ARBA00023277"/>
    </source>
</evidence>
<keyword evidence="5 12" id="KW-0119">Carbohydrate metabolism</keyword>
<feature type="binding site" evidence="9">
    <location>
        <position position="308"/>
    </location>
    <ligand>
        <name>substrate</name>
    </ligand>
</feature>
<dbReference type="GO" id="GO:0005576">
    <property type="term" value="C:extracellular region"/>
    <property type="evidence" value="ECO:0007669"/>
    <property type="project" value="InterPro"/>
</dbReference>
<feature type="domain" description="CBM1" evidence="14">
    <location>
        <begin position="26"/>
        <end position="62"/>
    </location>
</feature>
<feature type="chain" id="PRO_5035486821" description="Glucanase" evidence="12">
    <location>
        <begin position="18"/>
        <end position="488"/>
    </location>
</feature>
<dbReference type="PANTHER" id="PTHR34876:SF4">
    <property type="entry name" value="1,4-BETA-D-GLUCAN CELLOBIOHYDROLASE C-RELATED"/>
    <property type="match status" value="1"/>
</dbReference>
<dbReference type="AlphaFoldDB" id="A0A8K0X603"/>
<evidence type="ECO:0000256" key="6">
    <source>
        <dbReference type="ARBA" id="ARBA00023295"/>
    </source>
</evidence>
<organism evidence="15 16">
    <name type="scientific">Plectosphaerella cucumerina</name>
    <dbReference type="NCBI Taxonomy" id="40658"/>
    <lineage>
        <taxon>Eukaryota</taxon>
        <taxon>Fungi</taxon>
        <taxon>Dikarya</taxon>
        <taxon>Ascomycota</taxon>
        <taxon>Pezizomycotina</taxon>
        <taxon>Sordariomycetes</taxon>
        <taxon>Hypocreomycetidae</taxon>
        <taxon>Glomerellales</taxon>
        <taxon>Plectosphaerellaceae</taxon>
        <taxon>Plectosphaerella</taxon>
    </lineage>
</organism>
<keyword evidence="4" id="KW-1015">Disulfide bond</keyword>
<evidence type="ECO:0000256" key="1">
    <source>
        <dbReference type="ARBA" id="ARBA00022729"/>
    </source>
</evidence>
<keyword evidence="1 12" id="KW-0732">Signal</keyword>
<dbReference type="InterPro" id="IPR000254">
    <property type="entry name" value="CBD"/>
</dbReference>
<feature type="binding site" evidence="9">
    <location>
        <position position="177"/>
    </location>
    <ligand>
        <name>substrate</name>
    </ligand>
</feature>
<evidence type="ECO:0000256" key="7">
    <source>
        <dbReference type="ARBA" id="ARBA00023326"/>
    </source>
</evidence>
<accession>A0A8K0X603</accession>
<keyword evidence="6 12" id="KW-0326">Glycosidase</keyword>
<dbReference type="PRINTS" id="PR00733">
    <property type="entry name" value="GLHYDRLASE6"/>
</dbReference>
<evidence type="ECO:0000256" key="8">
    <source>
        <dbReference type="PIRSR" id="PIRSR001100-1"/>
    </source>
</evidence>
<sequence length="488" mass="51102">MASKIFLGALLSAAALAAPLVEERQNCASVWGQCGGNGWSGPTCCATGSVCTVGNPWYSQCLPGTAPPPPVSSTTSRATSSSAAPPPPSSTSRATSVVPTTSRATSAAPTSAGGVTSTSSGPAPTGGATYSGNPFLGVNQWANAYYRSEVLSIAVPSLTGAMATAAAKVAEVPTFQWMDTRAKVPLVDAALGEIRAANARGGNYAGIFVVYNLPDRDCAAKASNGELAIADDGVNKYKAYIDSIRAVLLKYSDIRTILVIEPDSLANMVTNMNVPKCQGAEAAYYEATSYALKNLDLPNVAQYLDAGHAGWLGWPANIEKAADVFAKVYNDAGKPRSVRGFATNVSNYNALRLTSAPSYTTPNPNFDEERYINQFAPLLRARGFDAKFIVDQGRSGKQPTGQLEWGHWCNAKGTGFGPRPSTNTGNANIDAIVWIKPGGEADGTSDTSAPRYDSFCGSASSFTPAPEAGTWFQAYFEMLLTNANPSFL</sequence>
<dbReference type="PROSITE" id="PS51164">
    <property type="entry name" value="CBM1_2"/>
    <property type="match status" value="1"/>
</dbReference>
<dbReference type="Pfam" id="PF00734">
    <property type="entry name" value="CBM_1"/>
    <property type="match status" value="1"/>
</dbReference>
<dbReference type="SUPFAM" id="SSF57180">
    <property type="entry name" value="Cellulose-binding domain"/>
    <property type="match status" value="1"/>
</dbReference>
<feature type="binding site" evidence="9">
    <location>
        <position position="408"/>
    </location>
    <ligand>
        <name>substrate</name>
    </ligand>
</feature>
<dbReference type="InterPro" id="IPR036434">
    <property type="entry name" value="Beta_cellobiohydrolase_sf"/>
</dbReference>
<dbReference type="InterPro" id="IPR016288">
    <property type="entry name" value="Beta_cellobiohydrolase"/>
</dbReference>
<comment type="caution">
    <text evidence="15">The sequence shown here is derived from an EMBL/GenBank/DDBJ whole genome shotgun (WGS) entry which is preliminary data.</text>
</comment>
<feature type="compositionally biased region" description="Low complexity" evidence="13">
    <location>
        <begin position="72"/>
        <end position="83"/>
    </location>
</feature>
<keyword evidence="2 12" id="KW-0378">Hydrolase</keyword>
<dbReference type="InterPro" id="IPR035971">
    <property type="entry name" value="CBD_sf"/>
</dbReference>
<dbReference type="Pfam" id="PF01341">
    <property type="entry name" value="Glyco_hydro_6"/>
    <property type="match status" value="1"/>
</dbReference>
<dbReference type="GO" id="GO:0030248">
    <property type="term" value="F:cellulose binding"/>
    <property type="evidence" value="ECO:0007669"/>
    <property type="project" value="InterPro"/>
</dbReference>
<dbReference type="PANTHER" id="PTHR34876">
    <property type="match status" value="1"/>
</dbReference>
<dbReference type="EC" id="3.2.1.-" evidence="12"/>
<evidence type="ECO:0000256" key="11">
    <source>
        <dbReference type="PROSITE-ProRule" id="PRU10057"/>
    </source>
</evidence>
<evidence type="ECO:0000256" key="9">
    <source>
        <dbReference type="PIRSR" id="PIRSR001100-2"/>
    </source>
</evidence>
<evidence type="ECO:0000313" key="15">
    <source>
        <dbReference type="EMBL" id="KAH7363345.1"/>
    </source>
</evidence>
<feature type="binding site" evidence="9">
    <location>
        <position position="440"/>
    </location>
    <ligand>
        <name>substrate</name>
    </ligand>
</feature>
<dbReference type="SMART" id="SM00236">
    <property type="entry name" value="fCBD"/>
    <property type="match status" value="1"/>
</dbReference>
<protein>
    <recommendedName>
        <fullName evidence="12">Glucanase</fullName>
        <ecNumber evidence="12">3.2.1.-</ecNumber>
    </recommendedName>
</protein>
<evidence type="ECO:0000256" key="4">
    <source>
        <dbReference type="ARBA" id="ARBA00023157"/>
    </source>
</evidence>
<feature type="active site" evidence="10">
    <location>
        <position position="217"/>
    </location>
</feature>
<dbReference type="Gene3D" id="3.20.20.40">
    <property type="entry name" value="1, 4-beta cellobiohydrolase"/>
    <property type="match status" value="1"/>
</dbReference>
<keyword evidence="7 12" id="KW-0624">Polysaccharide degradation</keyword>
<feature type="binding site" evidence="9">
    <location>
        <position position="311"/>
    </location>
    <ligand>
        <name>substrate</name>
    </ligand>
</feature>
<dbReference type="Proteomes" id="UP000813385">
    <property type="component" value="Unassembled WGS sequence"/>
</dbReference>
<feature type="active site" description="Proton acceptor" evidence="8">
    <location>
        <position position="442"/>
    </location>
</feature>
<evidence type="ECO:0000313" key="16">
    <source>
        <dbReference type="Proteomes" id="UP000813385"/>
    </source>
</evidence>
<dbReference type="OrthoDB" id="64893at2759"/>
<evidence type="ECO:0000256" key="12">
    <source>
        <dbReference type="RuleBase" id="RU361186"/>
    </source>
</evidence>
<gene>
    <name evidence="15" type="ORF">B0T11DRAFT_353538</name>
</gene>
<feature type="active site" description="Proton donor" evidence="8 11">
    <location>
        <position position="263"/>
    </location>
</feature>
<name>A0A8K0X603_9PEZI</name>
<dbReference type="InterPro" id="IPR001524">
    <property type="entry name" value="Glyco_hydro_6_CS"/>
</dbReference>
<dbReference type="EMBL" id="JAGPXD010000003">
    <property type="protein sequence ID" value="KAH7363345.1"/>
    <property type="molecule type" value="Genomic_DNA"/>
</dbReference>
<keyword evidence="3 12" id="KW-0136">Cellulose degradation</keyword>
<comment type="similarity">
    <text evidence="12">Belongs to the glycosyl hydrolase family 6.</text>
</comment>
<feature type="region of interest" description="Disordered" evidence="13">
    <location>
        <begin position="65"/>
        <end position="125"/>
    </location>
</feature>
<evidence type="ECO:0000256" key="3">
    <source>
        <dbReference type="ARBA" id="ARBA00023001"/>
    </source>
</evidence>
<dbReference type="GO" id="GO:0004553">
    <property type="term" value="F:hydrolase activity, hydrolyzing O-glycosyl compounds"/>
    <property type="evidence" value="ECO:0007669"/>
    <property type="project" value="InterPro"/>
</dbReference>
<feature type="binding site" evidence="9">
    <location>
        <position position="347"/>
    </location>
    <ligand>
        <name>substrate</name>
    </ligand>
</feature>
<dbReference type="PROSITE" id="PS00655">
    <property type="entry name" value="GLYCOSYL_HYDROL_F6_1"/>
    <property type="match status" value="1"/>
</dbReference>
<keyword evidence="16" id="KW-1185">Reference proteome</keyword>
<dbReference type="PROSITE" id="PS00656">
    <property type="entry name" value="GLYCOSYL_HYDROL_F6_2"/>
    <property type="match status" value="1"/>
</dbReference>
<proteinExistence type="inferred from homology"/>
<dbReference type="PIRSF" id="PIRSF001100">
    <property type="entry name" value="Beta_cellobiohydrolase"/>
    <property type="match status" value="1"/>
</dbReference>
<dbReference type="FunFam" id="3.20.20.40:FF:000001">
    <property type="entry name" value="Glucanase"/>
    <property type="match status" value="1"/>
</dbReference>
<feature type="binding site" evidence="9">
    <location>
        <position position="436"/>
    </location>
    <ligand>
        <name>substrate</name>
    </ligand>
</feature>
<reference evidence="15" key="1">
    <citation type="journal article" date="2021" name="Nat. Commun.">
        <title>Genetic determinants of endophytism in the Arabidopsis root mycobiome.</title>
        <authorList>
            <person name="Mesny F."/>
            <person name="Miyauchi S."/>
            <person name="Thiergart T."/>
            <person name="Pickel B."/>
            <person name="Atanasova L."/>
            <person name="Karlsson M."/>
            <person name="Huettel B."/>
            <person name="Barry K.W."/>
            <person name="Haridas S."/>
            <person name="Chen C."/>
            <person name="Bauer D."/>
            <person name="Andreopoulos W."/>
            <person name="Pangilinan J."/>
            <person name="LaButti K."/>
            <person name="Riley R."/>
            <person name="Lipzen A."/>
            <person name="Clum A."/>
            <person name="Drula E."/>
            <person name="Henrissat B."/>
            <person name="Kohler A."/>
            <person name="Grigoriev I.V."/>
            <person name="Martin F.M."/>
            <person name="Hacquard S."/>
        </authorList>
    </citation>
    <scope>NUCLEOTIDE SEQUENCE</scope>
    <source>
        <strain evidence="15">MPI-CAGE-AT-0016</strain>
    </source>
</reference>
<feature type="signal peptide" evidence="12">
    <location>
        <begin position="1"/>
        <end position="17"/>
    </location>
</feature>
<feature type="binding site" evidence="9">
    <location>
        <position position="179"/>
    </location>
    <ligand>
        <name>substrate</name>
    </ligand>
</feature>
<evidence type="ECO:0000259" key="14">
    <source>
        <dbReference type="PROSITE" id="PS51164"/>
    </source>
</evidence>